<dbReference type="Pfam" id="PF13206">
    <property type="entry name" value="VSG_B"/>
    <property type="match status" value="1"/>
</dbReference>
<keyword evidence="7" id="KW-0325">Glycoprotein</keyword>
<keyword evidence="5" id="KW-0732">Signal</keyword>
<dbReference type="EMBL" id="KX701480">
    <property type="protein sequence ID" value="APD75436.1"/>
    <property type="molecule type" value="Genomic_DNA"/>
</dbReference>
<dbReference type="GO" id="GO:0005886">
    <property type="term" value="C:plasma membrane"/>
    <property type="evidence" value="ECO:0007669"/>
    <property type="project" value="UniProtKB-SubCell"/>
</dbReference>
<evidence type="ECO:0000256" key="2">
    <source>
        <dbReference type="ARBA" id="ARBA00004609"/>
    </source>
</evidence>
<evidence type="ECO:0000256" key="8">
    <source>
        <dbReference type="ARBA" id="ARBA00023288"/>
    </source>
</evidence>
<dbReference type="InterPro" id="IPR025932">
    <property type="entry name" value="Trypano_VSG_B_N_dom"/>
</dbReference>
<evidence type="ECO:0000256" key="4">
    <source>
        <dbReference type="ARBA" id="ARBA00022622"/>
    </source>
</evidence>
<evidence type="ECO:0000256" key="3">
    <source>
        <dbReference type="ARBA" id="ARBA00022475"/>
    </source>
</evidence>
<proteinExistence type="predicted"/>
<dbReference type="AlphaFoldDB" id="A0A1J0RC85"/>
<evidence type="ECO:0000256" key="5">
    <source>
        <dbReference type="ARBA" id="ARBA00022729"/>
    </source>
</evidence>
<accession>A0A1J0RC85</accession>
<evidence type="ECO:0000313" key="10">
    <source>
        <dbReference type="EMBL" id="APD75436.1"/>
    </source>
</evidence>
<dbReference type="GO" id="GO:0098552">
    <property type="term" value="C:side of membrane"/>
    <property type="evidence" value="ECO:0007669"/>
    <property type="project" value="UniProtKB-KW"/>
</dbReference>
<sequence length="330" mass="35712">MCRLLQAATGKLSDVTITPNIESHVATLRAANMSTSPKEWQALFEPKNNDNAYDKLSAEGKKEADALGGAAAWEVWRTDKEEAENKKIGTQANKEFPAIADAGQQFALHNRLLELTAEAVELSKKWKAAKDFISNDQTNNIKKLLREAVYGAGAPEDELKQTTGFGSGSDWATHCNTDANRKSIAGDFLFMCSGPGENSKECSGAFTGAEIASQETITTQWPDLTASCALHTDNIITAHEITAALEAWNAALTQKGAGSDNSVWIGKSSNTGAQCAGNAGNTCVDYTNVFKKTSPTTLDKLPWFNKLRQAASALEKKHCRRHKKASTQRQ</sequence>
<reference evidence="10" key="1">
    <citation type="submission" date="2016-08" db="EMBL/GenBank/DDBJ databases">
        <title>VSG repertoire of Trypanosoma brucei EATRO 1125.</title>
        <authorList>
            <person name="Cross G.A."/>
        </authorList>
    </citation>
    <scope>NUCLEOTIDE SEQUENCE</scope>
    <source>
        <strain evidence="10">EATRO 1125</strain>
    </source>
</reference>
<dbReference type="VEuPathDB" id="TriTrypDB:Tb11.v5.1029"/>
<organism evidence="10">
    <name type="scientific">Trypanosoma brucei</name>
    <dbReference type="NCBI Taxonomy" id="5691"/>
    <lineage>
        <taxon>Eukaryota</taxon>
        <taxon>Discoba</taxon>
        <taxon>Euglenozoa</taxon>
        <taxon>Kinetoplastea</taxon>
        <taxon>Metakinetoplastina</taxon>
        <taxon>Trypanosomatida</taxon>
        <taxon>Trypanosomatidae</taxon>
        <taxon>Trypanosoma</taxon>
    </lineage>
</organism>
<evidence type="ECO:0000259" key="9">
    <source>
        <dbReference type="Pfam" id="PF13206"/>
    </source>
</evidence>
<keyword evidence="8" id="KW-0449">Lipoprotein</keyword>
<name>A0A1J0RC85_9TRYP</name>
<evidence type="ECO:0000256" key="1">
    <source>
        <dbReference type="ARBA" id="ARBA00002523"/>
    </source>
</evidence>
<evidence type="ECO:0000256" key="6">
    <source>
        <dbReference type="ARBA" id="ARBA00023136"/>
    </source>
</evidence>
<comment type="subcellular location">
    <subcellularLocation>
        <location evidence="2">Cell membrane</location>
        <topology evidence="2">Lipid-anchor</topology>
        <topology evidence="2">GPI-anchor</topology>
    </subcellularLocation>
</comment>
<evidence type="ECO:0000256" key="7">
    <source>
        <dbReference type="ARBA" id="ARBA00023180"/>
    </source>
</evidence>
<keyword evidence="3" id="KW-1003">Cell membrane</keyword>
<keyword evidence="6" id="KW-0472">Membrane</keyword>
<feature type="domain" description="Trypanosome variant surface glycoprotein B-type N-terminal" evidence="9">
    <location>
        <begin position="1"/>
        <end position="329"/>
    </location>
</feature>
<keyword evidence="4" id="KW-0336">GPI-anchor</keyword>
<comment type="function">
    <text evidence="1">VSG forms a coat on the surface of the parasite. The trypanosome evades the immune response of the host by expressing a series of antigenically distinct VSGs from an estimated 1000 VSG genes.</text>
</comment>
<dbReference type="VEuPathDB" id="TriTrypDB:Tb427_000308400"/>
<protein>
    <submittedName>
        <fullName evidence="10">Variant surface glycoprotein 1125.5336</fullName>
    </submittedName>
</protein>